<sequence length="100" mass="10877">MGCPCSSTYVLTVDRSLRRVHYEPRDQRVKSRLSSDLNNQSGDCSKARGQAEEIKAVGGDVALAVGDASKVRTTDAHSTYEESSGIHGLIWAVEQDARQP</sequence>
<dbReference type="Proteomes" id="UP000002630">
    <property type="component" value="Linkage Group LG25"/>
</dbReference>
<reference evidence="2 3" key="1">
    <citation type="journal article" date="2010" name="Nature">
        <title>The Ectocarpus genome and the independent evolution of multicellularity in brown algae.</title>
        <authorList>
            <person name="Cock J.M."/>
            <person name="Sterck L."/>
            <person name="Rouze P."/>
            <person name="Scornet D."/>
            <person name="Allen A.E."/>
            <person name="Amoutzias G."/>
            <person name="Anthouard V."/>
            <person name="Artiguenave F."/>
            <person name="Aury J.M."/>
            <person name="Badger J.H."/>
            <person name="Beszteri B."/>
            <person name="Billiau K."/>
            <person name="Bonnet E."/>
            <person name="Bothwell J.H."/>
            <person name="Bowler C."/>
            <person name="Boyen C."/>
            <person name="Brownlee C."/>
            <person name="Carrano C.J."/>
            <person name="Charrier B."/>
            <person name="Cho G.Y."/>
            <person name="Coelho S.M."/>
            <person name="Collen J."/>
            <person name="Corre E."/>
            <person name="Da Silva C."/>
            <person name="Delage L."/>
            <person name="Delaroque N."/>
            <person name="Dittami S.M."/>
            <person name="Doulbeau S."/>
            <person name="Elias M."/>
            <person name="Farnham G."/>
            <person name="Gachon C.M."/>
            <person name="Gschloessl B."/>
            <person name="Heesch S."/>
            <person name="Jabbari K."/>
            <person name="Jubin C."/>
            <person name="Kawai H."/>
            <person name="Kimura K."/>
            <person name="Kloareg B."/>
            <person name="Kupper F.C."/>
            <person name="Lang D."/>
            <person name="Le Bail A."/>
            <person name="Leblanc C."/>
            <person name="Lerouge P."/>
            <person name="Lohr M."/>
            <person name="Lopez P.J."/>
            <person name="Martens C."/>
            <person name="Maumus F."/>
            <person name="Michel G."/>
            <person name="Miranda-Saavedra D."/>
            <person name="Morales J."/>
            <person name="Moreau H."/>
            <person name="Motomura T."/>
            <person name="Nagasato C."/>
            <person name="Napoli C.A."/>
            <person name="Nelson D.R."/>
            <person name="Nyvall-Collen P."/>
            <person name="Peters A.F."/>
            <person name="Pommier C."/>
            <person name="Potin P."/>
            <person name="Poulain J."/>
            <person name="Quesneville H."/>
            <person name="Read B."/>
            <person name="Rensing S.A."/>
            <person name="Ritter A."/>
            <person name="Rousvoal S."/>
            <person name="Samanta M."/>
            <person name="Samson G."/>
            <person name="Schroeder D.C."/>
            <person name="Segurens B."/>
            <person name="Strittmatter M."/>
            <person name="Tonon T."/>
            <person name="Tregear J.W."/>
            <person name="Valentin K."/>
            <person name="von Dassow P."/>
            <person name="Yamagishi T."/>
            <person name="Van de Peer Y."/>
            <person name="Wincker P."/>
        </authorList>
    </citation>
    <scope>NUCLEOTIDE SEQUENCE [LARGE SCALE GENOMIC DNA]</scope>
    <source>
        <strain evidence="3">Ec32 / CCAP1310/4</strain>
    </source>
</reference>
<feature type="compositionally biased region" description="Polar residues" evidence="1">
    <location>
        <begin position="32"/>
        <end position="43"/>
    </location>
</feature>
<dbReference type="EMBL" id="FN649750">
    <property type="protein sequence ID" value="CBN74951.1"/>
    <property type="molecule type" value="Genomic_DNA"/>
</dbReference>
<feature type="region of interest" description="Disordered" evidence="1">
    <location>
        <begin position="24"/>
        <end position="48"/>
    </location>
</feature>
<dbReference type="AlphaFoldDB" id="D8LQS4"/>
<proteinExistence type="predicted"/>
<evidence type="ECO:0000256" key="1">
    <source>
        <dbReference type="SAM" id="MobiDB-lite"/>
    </source>
</evidence>
<evidence type="ECO:0000313" key="2">
    <source>
        <dbReference type="EMBL" id="CBN74951.1"/>
    </source>
</evidence>
<protein>
    <submittedName>
        <fullName evidence="2">Uncharacterized protein</fullName>
    </submittedName>
</protein>
<accession>D8LQS4</accession>
<name>D8LQS4_ECTSI</name>
<keyword evidence="3" id="KW-1185">Reference proteome</keyword>
<gene>
    <name evidence="2" type="ORF">Esi_0060_0070</name>
</gene>
<evidence type="ECO:0000313" key="3">
    <source>
        <dbReference type="Proteomes" id="UP000002630"/>
    </source>
</evidence>
<dbReference type="InParanoid" id="D8LQS4"/>
<organism evidence="2 3">
    <name type="scientific">Ectocarpus siliculosus</name>
    <name type="common">Brown alga</name>
    <name type="synonym">Conferva siliculosa</name>
    <dbReference type="NCBI Taxonomy" id="2880"/>
    <lineage>
        <taxon>Eukaryota</taxon>
        <taxon>Sar</taxon>
        <taxon>Stramenopiles</taxon>
        <taxon>Ochrophyta</taxon>
        <taxon>PX clade</taxon>
        <taxon>Phaeophyceae</taxon>
        <taxon>Ectocarpales</taxon>
        <taxon>Ectocarpaceae</taxon>
        <taxon>Ectocarpus</taxon>
    </lineage>
</organism>
<dbReference type="EMBL" id="FN648819">
    <property type="protein sequence ID" value="CBN74951.1"/>
    <property type="molecule type" value="Genomic_DNA"/>
</dbReference>